<keyword evidence="2" id="KW-1185">Reference proteome</keyword>
<reference evidence="2" key="1">
    <citation type="journal article" date="2022" name="Nat. Commun.">
        <title>Chromosome evolution and the genetic basis of agronomically important traits in greater yam.</title>
        <authorList>
            <person name="Bredeson J.V."/>
            <person name="Lyons J.B."/>
            <person name="Oniyinde I.O."/>
            <person name="Okereke N.R."/>
            <person name="Kolade O."/>
            <person name="Nnabue I."/>
            <person name="Nwadili C.O."/>
            <person name="Hribova E."/>
            <person name="Parker M."/>
            <person name="Nwogha J."/>
            <person name="Shu S."/>
            <person name="Carlson J."/>
            <person name="Kariba R."/>
            <person name="Muthemba S."/>
            <person name="Knop K."/>
            <person name="Barton G.J."/>
            <person name="Sherwood A.V."/>
            <person name="Lopez-Montes A."/>
            <person name="Asiedu R."/>
            <person name="Jamnadass R."/>
            <person name="Muchugi A."/>
            <person name="Goodstein D."/>
            <person name="Egesi C.N."/>
            <person name="Featherston J."/>
            <person name="Asfaw A."/>
            <person name="Simpson G.G."/>
            <person name="Dolezel J."/>
            <person name="Hendre P.S."/>
            <person name="Van Deynze A."/>
            <person name="Kumar P.L."/>
            <person name="Obidiegwu J.E."/>
            <person name="Bhattacharjee R."/>
            <person name="Rokhsar D.S."/>
        </authorList>
    </citation>
    <scope>NUCLEOTIDE SEQUENCE [LARGE SCALE GENOMIC DNA]</scope>
    <source>
        <strain evidence="2">cv. TDa95/00328</strain>
    </source>
</reference>
<dbReference type="EMBL" id="CM037027">
    <property type="protein sequence ID" value="KAH7657773.1"/>
    <property type="molecule type" value="Genomic_DNA"/>
</dbReference>
<sequence>MIPPEPANKKRGRKPMLRRKEAGEENVGFCNGRVSRKRPQKKCSVYGVQGHNKRYHGLQGNSRRETTQEAEQIVGEANVNDDDTNGPMEAIDPQVDLLSKNIGNEEPVAESNVSEPVSQMINISVQAFPGLAPEIQSQVKRPKLDTRGGKRDKLNDNRSKDRNMEEIGAKKKKVWVPPGCTAYGKKQ</sequence>
<proteinExistence type="predicted"/>
<comment type="caution">
    <text evidence="1">The sequence shown here is derived from an EMBL/GenBank/DDBJ whole genome shotgun (WGS) entry which is preliminary data.</text>
</comment>
<organism evidence="1 2">
    <name type="scientific">Dioscorea alata</name>
    <name type="common">Purple yam</name>
    <dbReference type="NCBI Taxonomy" id="55571"/>
    <lineage>
        <taxon>Eukaryota</taxon>
        <taxon>Viridiplantae</taxon>
        <taxon>Streptophyta</taxon>
        <taxon>Embryophyta</taxon>
        <taxon>Tracheophyta</taxon>
        <taxon>Spermatophyta</taxon>
        <taxon>Magnoliopsida</taxon>
        <taxon>Liliopsida</taxon>
        <taxon>Dioscoreales</taxon>
        <taxon>Dioscoreaceae</taxon>
        <taxon>Dioscorea</taxon>
    </lineage>
</organism>
<dbReference type="Proteomes" id="UP000827976">
    <property type="component" value="Chromosome 17"/>
</dbReference>
<evidence type="ECO:0000313" key="2">
    <source>
        <dbReference type="Proteomes" id="UP000827976"/>
    </source>
</evidence>
<protein>
    <submittedName>
        <fullName evidence="1">Uncharacterized protein</fullName>
    </submittedName>
</protein>
<accession>A0ACB7UBW0</accession>
<name>A0ACB7UBW0_DIOAL</name>
<gene>
    <name evidence="1" type="ORF">IHE45_17G044100</name>
</gene>
<evidence type="ECO:0000313" key="1">
    <source>
        <dbReference type="EMBL" id="KAH7657773.1"/>
    </source>
</evidence>